<gene>
    <name evidence="1" type="ORF">HPB52_011359</name>
</gene>
<dbReference type="Proteomes" id="UP000821837">
    <property type="component" value="Chromosome 3"/>
</dbReference>
<reference evidence="1" key="2">
    <citation type="submission" date="2021-09" db="EMBL/GenBank/DDBJ databases">
        <authorList>
            <person name="Jia N."/>
            <person name="Wang J."/>
            <person name="Shi W."/>
            <person name="Du L."/>
            <person name="Sun Y."/>
            <person name="Zhan W."/>
            <person name="Jiang J."/>
            <person name="Wang Q."/>
            <person name="Zhang B."/>
            <person name="Ji P."/>
            <person name="Sakyi L.B."/>
            <person name="Cui X."/>
            <person name="Yuan T."/>
            <person name="Jiang B."/>
            <person name="Yang W."/>
            <person name="Lam T.T.-Y."/>
            <person name="Chang Q."/>
            <person name="Ding S."/>
            <person name="Wang X."/>
            <person name="Zhu J."/>
            <person name="Ruan X."/>
            <person name="Zhao L."/>
            <person name="Wei J."/>
            <person name="Que T."/>
            <person name="Du C."/>
            <person name="Cheng J."/>
            <person name="Dai P."/>
            <person name="Han X."/>
            <person name="Huang E."/>
            <person name="Gao Y."/>
            <person name="Liu J."/>
            <person name="Shao H."/>
            <person name="Ye R."/>
            <person name="Li L."/>
            <person name="Wei W."/>
            <person name="Wang X."/>
            <person name="Wang C."/>
            <person name="Huo Q."/>
            <person name="Li W."/>
            <person name="Guo W."/>
            <person name="Chen H."/>
            <person name="Chen S."/>
            <person name="Zhou L."/>
            <person name="Zhou L."/>
            <person name="Ni X."/>
            <person name="Tian J."/>
            <person name="Zhou Y."/>
            <person name="Sheng Y."/>
            <person name="Liu T."/>
            <person name="Pan Y."/>
            <person name="Xia L."/>
            <person name="Li J."/>
            <person name="Zhao F."/>
            <person name="Cao W."/>
        </authorList>
    </citation>
    <scope>NUCLEOTIDE SEQUENCE</scope>
    <source>
        <strain evidence="1">Rsan-2018</strain>
        <tissue evidence="1">Larvae</tissue>
    </source>
</reference>
<comment type="caution">
    <text evidence="1">The sequence shown here is derived from an EMBL/GenBank/DDBJ whole genome shotgun (WGS) entry which is preliminary data.</text>
</comment>
<sequence length="88" mass="9946">MIHVVGRPKSPVELTKIQSWHLCTALLQEPFLQDLPPSSRDTVRHHPVNKTFTLSAADWTRAQAYLRITSRTVSGSAFSVYLYAPPTR</sequence>
<proteinExistence type="predicted"/>
<name>A0A9D4PZE0_RHISA</name>
<evidence type="ECO:0000313" key="2">
    <source>
        <dbReference type="Proteomes" id="UP000821837"/>
    </source>
</evidence>
<dbReference type="AlphaFoldDB" id="A0A9D4PZE0"/>
<reference evidence="1" key="1">
    <citation type="journal article" date="2020" name="Cell">
        <title>Large-Scale Comparative Analyses of Tick Genomes Elucidate Their Genetic Diversity and Vector Capacities.</title>
        <authorList>
            <consortium name="Tick Genome and Microbiome Consortium (TIGMIC)"/>
            <person name="Jia N."/>
            <person name="Wang J."/>
            <person name="Shi W."/>
            <person name="Du L."/>
            <person name="Sun Y."/>
            <person name="Zhan W."/>
            <person name="Jiang J.F."/>
            <person name="Wang Q."/>
            <person name="Zhang B."/>
            <person name="Ji P."/>
            <person name="Bell-Sakyi L."/>
            <person name="Cui X.M."/>
            <person name="Yuan T.T."/>
            <person name="Jiang B.G."/>
            <person name="Yang W.F."/>
            <person name="Lam T.T."/>
            <person name="Chang Q.C."/>
            <person name="Ding S.J."/>
            <person name="Wang X.J."/>
            <person name="Zhu J.G."/>
            <person name="Ruan X.D."/>
            <person name="Zhao L."/>
            <person name="Wei J.T."/>
            <person name="Ye R.Z."/>
            <person name="Que T.C."/>
            <person name="Du C.H."/>
            <person name="Zhou Y.H."/>
            <person name="Cheng J.X."/>
            <person name="Dai P.F."/>
            <person name="Guo W.B."/>
            <person name="Han X.H."/>
            <person name="Huang E.J."/>
            <person name="Li L.F."/>
            <person name="Wei W."/>
            <person name="Gao Y.C."/>
            <person name="Liu J.Z."/>
            <person name="Shao H.Z."/>
            <person name="Wang X."/>
            <person name="Wang C.C."/>
            <person name="Yang T.C."/>
            <person name="Huo Q.B."/>
            <person name="Li W."/>
            <person name="Chen H.Y."/>
            <person name="Chen S.E."/>
            <person name="Zhou L.G."/>
            <person name="Ni X.B."/>
            <person name="Tian J.H."/>
            <person name="Sheng Y."/>
            <person name="Liu T."/>
            <person name="Pan Y.S."/>
            <person name="Xia L.Y."/>
            <person name="Li J."/>
            <person name="Zhao F."/>
            <person name="Cao W.C."/>
        </authorList>
    </citation>
    <scope>NUCLEOTIDE SEQUENCE</scope>
    <source>
        <strain evidence="1">Rsan-2018</strain>
    </source>
</reference>
<dbReference type="EMBL" id="JABSTV010001249">
    <property type="protein sequence ID" value="KAH7961697.1"/>
    <property type="molecule type" value="Genomic_DNA"/>
</dbReference>
<evidence type="ECO:0000313" key="1">
    <source>
        <dbReference type="EMBL" id="KAH7961697.1"/>
    </source>
</evidence>
<accession>A0A9D4PZE0</accession>
<organism evidence="1 2">
    <name type="scientific">Rhipicephalus sanguineus</name>
    <name type="common">Brown dog tick</name>
    <name type="synonym">Ixodes sanguineus</name>
    <dbReference type="NCBI Taxonomy" id="34632"/>
    <lineage>
        <taxon>Eukaryota</taxon>
        <taxon>Metazoa</taxon>
        <taxon>Ecdysozoa</taxon>
        <taxon>Arthropoda</taxon>
        <taxon>Chelicerata</taxon>
        <taxon>Arachnida</taxon>
        <taxon>Acari</taxon>
        <taxon>Parasitiformes</taxon>
        <taxon>Ixodida</taxon>
        <taxon>Ixodoidea</taxon>
        <taxon>Ixodidae</taxon>
        <taxon>Rhipicephalinae</taxon>
        <taxon>Rhipicephalus</taxon>
        <taxon>Rhipicephalus</taxon>
    </lineage>
</organism>
<keyword evidence="2" id="KW-1185">Reference proteome</keyword>
<protein>
    <submittedName>
        <fullName evidence="1">Uncharacterized protein</fullName>
    </submittedName>
</protein>